<proteinExistence type="evidence at transcript level"/>
<dbReference type="InterPro" id="IPR027065">
    <property type="entry name" value="Lon_Prtase"/>
</dbReference>
<dbReference type="Pfam" id="PF05362">
    <property type="entry name" value="Lon_C"/>
    <property type="match status" value="1"/>
</dbReference>
<keyword evidence="3 9" id="KW-0645">Protease</keyword>
<dbReference type="InterPro" id="IPR027543">
    <property type="entry name" value="Lon_bac"/>
</dbReference>
<dbReference type="Gene3D" id="1.10.8.60">
    <property type="match status" value="1"/>
</dbReference>
<evidence type="ECO:0000256" key="13">
    <source>
        <dbReference type="PROSITE-ProRule" id="PRU01122"/>
    </source>
</evidence>
<dbReference type="SUPFAM" id="SSF88697">
    <property type="entry name" value="PUA domain-like"/>
    <property type="match status" value="1"/>
</dbReference>
<dbReference type="InterPro" id="IPR004815">
    <property type="entry name" value="Lon_bac/euk-typ"/>
</dbReference>
<dbReference type="GO" id="GO:0016887">
    <property type="term" value="F:ATP hydrolysis activity"/>
    <property type="evidence" value="ECO:0007669"/>
    <property type="project" value="UniProtKB-UniRule"/>
</dbReference>
<dbReference type="Gene3D" id="3.30.230.10">
    <property type="match status" value="1"/>
</dbReference>
<dbReference type="CDD" id="cd19500">
    <property type="entry name" value="RecA-like_Lon"/>
    <property type="match status" value="1"/>
</dbReference>
<dbReference type="HAMAP" id="MF_01973">
    <property type="entry name" value="lon_bact"/>
    <property type="match status" value="1"/>
</dbReference>
<dbReference type="EC" id="3.4.21.53" evidence="9 10"/>
<dbReference type="InterPro" id="IPR003593">
    <property type="entry name" value="AAA+_ATPase"/>
</dbReference>
<evidence type="ECO:0000256" key="4">
    <source>
        <dbReference type="ARBA" id="ARBA00022741"/>
    </source>
</evidence>
<evidence type="ECO:0000256" key="14">
    <source>
        <dbReference type="RuleBase" id="RU000591"/>
    </source>
</evidence>
<dbReference type="SMART" id="SM00464">
    <property type="entry name" value="LON"/>
    <property type="match status" value="1"/>
</dbReference>
<evidence type="ECO:0000259" key="17">
    <source>
        <dbReference type="PROSITE" id="PS51787"/>
    </source>
</evidence>
<dbReference type="Pfam" id="PF00004">
    <property type="entry name" value="AAA"/>
    <property type="match status" value="1"/>
</dbReference>
<feature type="domain" description="Lon N-terminal" evidence="17">
    <location>
        <begin position="19"/>
        <end position="214"/>
    </location>
</feature>
<feature type="active site" evidence="9 11">
    <location>
        <position position="732"/>
    </location>
</feature>
<evidence type="ECO:0000256" key="15">
    <source>
        <dbReference type="SAM" id="MobiDB-lite"/>
    </source>
</evidence>
<dbReference type="GO" id="GO:0004252">
    <property type="term" value="F:serine-type endopeptidase activity"/>
    <property type="evidence" value="ECO:0007669"/>
    <property type="project" value="UniProtKB-UniRule"/>
</dbReference>
<dbReference type="InterPro" id="IPR003959">
    <property type="entry name" value="ATPase_AAA_core"/>
</dbReference>
<dbReference type="SUPFAM" id="SSF52540">
    <property type="entry name" value="P-loop containing nucleoside triphosphate hydrolases"/>
    <property type="match status" value="1"/>
</dbReference>
<protein>
    <recommendedName>
        <fullName evidence="9 10">Lon protease</fullName>
        <ecNumber evidence="9 10">3.4.21.53</ecNumber>
    </recommendedName>
    <alternativeName>
        <fullName evidence="9">ATP-dependent protease La</fullName>
    </alternativeName>
</protein>
<dbReference type="NCBIfam" id="TIGR00763">
    <property type="entry name" value="lon"/>
    <property type="match status" value="1"/>
</dbReference>
<organism evidence="18">
    <name type="scientific">Desulfobacca acetoxidans</name>
    <dbReference type="NCBI Taxonomy" id="60893"/>
    <lineage>
        <taxon>Bacteria</taxon>
        <taxon>Pseudomonadati</taxon>
        <taxon>Thermodesulfobacteriota</taxon>
        <taxon>Desulfobaccia</taxon>
        <taxon>Desulfobaccales</taxon>
        <taxon>Desulfobaccaceae</taxon>
        <taxon>Desulfobacca</taxon>
    </lineage>
</organism>
<dbReference type="PROSITE" id="PS51786">
    <property type="entry name" value="LON_PROTEOLYTIC"/>
    <property type="match status" value="1"/>
</dbReference>
<evidence type="ECO:0000256" key="9">
    <source>
        <dbReference type="HAMAP-Rule" id="MF_01973"/>
    </source>
</evidence>
<accession>A0A7C3V5M7</accession>
<dbReference type="InterPro" id="IPR020568">
    <property type="entry name" value="Ribosomal_Su5_D2-typ_SF"/>
</dbReference>
<comment type="similarity">
    <text evidence="9 10 13 14">Belongs to the peptidase S16 family.</text>
</comment>
<keyword evidence="8 9" id="KW-0346">Stress response</keyword>
<dbReference type="SMART" id="SM00382">
    <property type="entry name" value="AAA"/>
    <property type="match status" value="1"/>
</dbReference>
<dbReference type="FunFam" id="3.40.50.300:FF:000382">
    <property type="entry name" value="Lon protease homolog 2, peroxisomal"/>
    <property type="match status" value="1"/>
</dbReference>
<comment type="subcellular location">
    <subcellularLocation>
        <location evidence="1 9 10">Cytoplasm</location>
    </subcellularLocation>
</comment>
<keyword evidence="7 9" id="KW-0067">ATP-binding</keyword>
<comment type="catalytic activity">
    <reaction evidence="9 10 13">
        <text>Hydrolysis of proteins in presence of ATP.</text>
        <dbReference type="EC" id="3.4.21.53"/>
    </reaction>
</comment>
<evidence type="ECO:0000256" key="10">
    <source>
        <dbReference type="PIRNR" id="PIRNR001174"/>
    </source>
</evidence>
<dbReference type="Gene3D" id="3.40.50.300">
    <property type="entry name" value="P-loop containing nucleotide triphosphate hydrolases"/>
    <property type="match status" value="1"/>
</dbReference>
<gene>
    <name evidence="9 18" type="primary">lon</name>
    <name evidence="18" type="ORF">ENW96_00520</name>
</gene>
<dbReference type="GO" id="GO:0004176">
    <property type="term" value="F:ATP-dependent peptidase activity"/>
    <property type="evidence" value="ECO:0007669"/>
    <property type="project" value="UniProtKB-UniRule"/>
</dbReference>
<keyword evidence="5 9" id="KW-0378">Hydrolase</keyword>
<dbReference type="PANTHER" id="PTHR10046">
    <property type="entry name" value="ATP DEPENDENT LON PROTEASE FAMILY MEMBER"/>
    <property type="match status" value="1"/>
</dbReference>
<evidence type="ECO:0000256" key="5">
    <source>
        <dbReference type="ARBA" id="ARBA00022801"/>
    </source>
</evidence>
<dbReference type="NCBIfam" id="NF008053">
    <property type="entry name" value="PRK10787.1"/>
    <property type="match status" value="1"/>
</dbReference>
<comment type="function">
    <text evidence="9">ATP-dependent serine protease that mediates the selective degradation of mutant and abnormal proteins as well as certain short-lived regulatory proteins. Required for cellular homeostasis and for survival from DNA damage and developmental changes induced by stress. Degrades polypeptides processively to yield small peptide fragments that are 5 to 10 amino acids long. Binds to DNA in a double-stranded, site-specific manner.</text>
</comment>
<dbReference type="Pfam" id="PF02190">
    <property type="entry name" value="LON_substr_bdg"/>
    <property type="match status" value="1"/>
</dbReference>
<dbReference type="PIRSF" id="PIRSF001174">
    <property type="entry name" value="Lon_proteas"/>
    <property type="match status" value="1"/>
</dbReference>
<dbReference type="EMBL" id="DTMF01000018">
    <property type="protein sequence ID" value="HGF32859.1"/>
    <property type="molecule type" value="Genomic_DNA"/>
</dbReference>
<evidence type="ECO:0000259" key="16">
    <source>
        <dbReference type="PROSITE" id="PS51786"/>
    </source>
</evidence>
<evidence type="ECO:0000256" key="7">
    <source>
        <dbReference type="ARBA" id="ARBA00022840"/>
    </source>
</evidence>
<dbReference type="InterPro" id="IPR003111">
    <property type="entry name" value="Lon_prtase_N"/>
</dbReference>
<reference evidence="18" key="1">
    <citation type="journal article" date="2020" name="mSystems">
        <title>Genome- and Community-Level Interaction Insights into Carbon Utilization and Element Cycling Functions of Hydrothermarchaeota in Hydrothermal Sediment.</title>
        <authorList>
            <person name="Zhou Z."/>
            <person name="Liu Y."/>
            <person name="Xu W."/>
            <person name="Pan J."/>
            <person name="Luo Z.H."/>
            <person name="Li M."/>
        </authorList>
    </citation>
    <scope>NUCLEOTIDE SEQUENCE [LARGE SCALE GENOMIC DNA]</scope>
    <source>
        <strain evidence="18">SpSt-897</strain>
    </source>
</reference>
<evidence type="ECO:0000256" key="1">
    <source>
        <dbReference type="ARBA" id="ARBA00004496"/>
    </source>
</evidence>
<feature type="active site" evidence="9 11">
    <location>
        <position position="689"/>
    </location>
</feature>
<evidence type="ECO:0000256" key="11">
    <source>
        <dbReference type="PIRSR" id="PIRSR001174-1"/>
    </source>
</evidence>
<dbReference type="InterPro" id="IPR046336">
    <property type="entry name" value="Lon_prtase_N_sf"/>
</dbReference>
<keyword evidence="6 9" id="KW-0720">Serine protease</keyword>
<dbReference type="InterPro" id="IPR054594">
    <property type="entry name" value="Lon_lid"/>
</dbReference>
<dbReference type="InterPro" id="IPR015947">
    <property type="entry name" value="PUA-like_sf"/>
</dbReference>
<evidence type="ECO:0000256" key="2">
    <source>
        <dbReference type="ARBA" id="ARBA00022490"/>
    </source>
</evidence>
<dbReference type="GO" id="GO:0006515">
    <property type="term" value="P:protein quality control for misfolded or incompletely synthesized proteins"/>
    <property type="evidence" value="ECO:0007669"/>
    <property type="project" value="UniProtKB-UniRule"/>
</dbReference>
<name>A0A7C3V5M7_9BACT</name>
<feature type="binding site" evidence="9 12">
    <location>
        <begin position="366"/>
        <end position="373"/>
    </location>
    <ligand>
        <name>ATP</name>
        <dbReference type="ChEBI" id="CHEBI:30616"/>
    </ligand>
</feature>
<dbReference type="PROSITE" id="PS51787">
    <property type="entry name" value="LON_N"/>
    <property type="match status" value="1"/>
</dbReference>
<evidence type="ECO:0000256" key="12">
    <source>
        <dbReference type="PIRSR" id="PIRSR001174-2"/>
    </source>
</evidence>
<dbReference type="InterPro" id="IPR014721">
    <property type="entry name" value="Ribsml_uS5_D2-typ_fold_subgr"/>
</dbReference>
<dbReference type="GO" id="GO:0034605">
    <property type="term" value="P:cellular response to heat"/>
    <property type="evidence" value="ECO:0007669"/>
    <property type="project" value="UniProtKB-UniRule"/>
</dbReference>
<comment type="caution">
    <text evidence="18">The sequence shown here is derived from an EMBL/GenBank/DDBJ whole genome shotgun (WGS) entry which is preliminary data.</text>
</comment>
<keyword evidence="2 9" id="KW-0963">Cytoplasm</keyword>
<dbReference type="Gene3D" id="1.20.5.5270">
    <property type="match status" value="1"/>
</dbReference>
<feature type="domain" description="Lon proteolytic" evidence="16">
    <location>
        <begin position="602"/>
        <end position="783"/>
    </location>
</feature>
<dbReference type="InterPro" id="IPR008269">
    <property type="entry name" value="Lon_proteolytic"/>
</dbReference>
<dbReference type="AlphaFoldDB" id="A0A7C3V5M7"/>
<evidence type="ECO:0000256" key="8">
    <source>
        <dbReference type="ARBA" id="ARBA00023016"/>
    </source>
</evidence>
<dbReference type="Gene3D" id="2.30.130.40">
    <property type="entry name" value="LON domain-like"/>
    <property type="match status" value="1"/>
</dbReference>
<dbReference type="PRINTS" id="PR00830">
    <property type="entry name" value="ENDOLAPTASE"/>
</dbReference>
<dbReference type="GO" id="GO:0005737">
    <property type="term" value="C:cytoplasm"/>
    <property type="evidence" value="ECO:0007669"/>
    <property type="project" value="UniProtKB-SubCell"/>
</dbReference>
<evidence type="ECO:0000313" key="18">
    <source>
        <dbReference type="EMBL" id="HGF32859.1"/>
    </source>
</evidence>
<sequence length="808" mass="90430">MTTTREDDESQEIVIPSALPLLAVRDVVVFPNMVLPLFVGRETSVLAIEAALAEDRLLFLATQRDQAIENPDPEDIYRLGTVSLILRMLKLPDGRLKILVQGRAKARIKDYVQTRPFFKVNLEVVSEGLWGEVSPETEALMRNAREMSEKILTLKGVMSPDLLSILDSIEDPGHLADLVAANLRLKIEEAQAVLEELDPIKRLIIVNDFLRKELEVSSIQAKIQSQAREEMDRTQREYFLREQLRAIKKELGDVDEQSKEVEEYRMKIVRAKMPKEAEEEALKQLSRLEQMHPDAAEASMVRTYLDWLVEVPWSKSTRDKLDLKEAKAILDHDHYDLEKVKDRILEYLSVRKLNKKMKGPILCFVGPPGVGKTSLGQSIARAMGRKFTRISLGGMRDEAEIRGHRRTYIGALPGRIIQGLKNAGTNNPVFILDEVDKIGMDCRGDPAAALLEVLDPEQNNTFSDHYLNVPFDLSKVMFITTANLVDPIPSALKDRMEIIRLSGYTEEEKLKIAQGYLIPRQLQENGLKEGDLHISAEVLRAVINYYTQEAGLRNLEREIGTLCRKIARRIAEGEKGPFTITRANLHKFLGPPRYLPEMEQEKDEVGVATGLAWTQVGGEMLAVEASLMRGKGQLTLTGQLGDVMRESAQAALSYARSRADRLGLEPNFYENLDVHIHVPAGATPKDGPSAGITMATALISALTQVPVRKDVAMTGEITLRGKVLPIGGLKEKAIAALRGRMHKVIIPEANKKDLVEIPNYVKRKLKFVAVNNVDEVLREALVRSPFKTAPRGKASKGRLSTRASRPMV</sequence>
<dbReference type="GO" id="GO:0043565">
    <property type="term" value="F:sequence-specific DNA binding"/>
    <property type="evidence" value="ECO:0007669"/>
    <property type="project" value="UniProtKB-UniRule"/>
</dbReference>
<dbReference type="SUPFAM" id="SSF54211">
    <property type="entry name" value="Ribosomal protein S5 domain 2-like"/>
    <property type="match status" value="1"/>
</dbReference>
<comment type="subunit">
    <text evidence="9 10">Homohexamer. Organized in a ring with a central cavity.</text>
</comment>
<evidence type="ECO:0000256" key="6">
    <source>
        <dbReference type="ARBA" id="ARBA00022825"/>
    </source>
</evidence>
<dbReference type="InterPro" id="IPR027417">
    <property type="entry name" value="P-loop_NTPase"/>
</dbReference>
<dbReference type="Pfam" id="PF22667">
    <property type="entry name" value="Lon_lid"/>
    <property type="match status" value="1"/>
</dbReference>
<dbReference type="PROSITE" id="PS01046">
    <property type="entry name" value="LON_SER"/>
    <property type="match status" value="1"/>
</dbReference>
<dbReference type="GO" id="GO:0005524">
    <property type="term" value="F:ATP binding"/>
    <property type="evidence" value="ECO:0007669"/>
    <property type="project" value="UniProtKB-UniRule"/>
</dbReference>
<dbReference type="InterPro" id="IPR008268">
    <property type="entry name" value="Peptidase_S16_AS"/>
</dbReference>
<comment type="induction">
    <text evidence="9">By heat shock.</text>
</comment>
<evidence type="ECO:0000256" key="3">
    <source>
        <dbReference type="ARBA" id="ARBA00022670"/>
    </source>
</evidence>
<keyword evidence="4 9" id="KW-0547">Nucleotide-binding</keyword>
<dbReference type="Gene3D" id="1.20.58.1480">
    <property type="match status" value="1"/>
</dbReference>
<feature type="region of interest" description="Disordered" evidence="15">
    <location>
        <begin position="788"/>
        <end position="808"/>
    </location>
</feature>